<proteinExistence type="predicted"/>
<accession>A0AAN7Z8K1</accession>
<protein>
    <submittedName>
        <fullName evidence="1">Uncharacterized protein</fullName>
    </submittedName>
</protein>
<dbReference type="Proteomes" id="UP001305414">
    <property type="component" value="Unassembled WGS sequence"/>
</dbReference>
<name>A0AAN7Z8K1_9PEZI</name>
<keyword evidence="2" id="KW-1185">Reference proteome</keyword>
<evidence type="ECO:0000313" key="2">
    <source>
        <dbReference type="Proteomes" id="UP001305414"/>
    </source>
</evidence>
<dbReference type="EMBL" id="JAWHQM010000029">
    <property type="protein sequence ID" value="KAK5633052.1"/>
    <property type="molecule type" value="Genomic_DNA"/>
</dbReference>
<comment type="caution">
    <text evidence="1">The sequence shown here is derived from an EMBL/GenBank/DDBJ whole genome shotgun (WGS) entry which is preliminary data.</text>
</comment>
<dbReference type="AlphaFoldDB" id="A0AAN7Z8K1"/>
<gene>
    <name evidence="1" type="ORF">RRF57_008766</name>
</gene>
<evidence type="ECO:0000313" key="1">
    <source>
        <dbReference type="EMBL" id="KAK5633052.1"/>
    </source>
</evidence>
<organism evidence="1 2">
    <name type="scientific">Xylaria bambusicola</name>
    <dbReference type="NCBI Taxonomy" id="326684"/>
    <lineage>
        <taxon>Eukaryota</taxon>
        <taxon>Fungi</taxon>
        <taxon>Dikarya</taxon>
        <taxon>Ascomycota</taxon>
        <taxon>Pezizomycotina</taxon>
        <taxon>Sordariomycetes</taxon>
        <taxon>Xylariomycetidae</taxon>
        <taxon>Xylariales</taxon>
        <taxon>Xylariaceae</taxon>
        <taxon>Xylaria</taxon>
    </lineage>
</organism>
<reference evidence="1 2" key="1">
    <citation type="submission" date="2023-10" db="EMBL/GenBank/DDBJ databases">
        <title>Draft genome sequence of Xylaria bambusicola isolate GMP-LS, the root and basal stem rot pathogen of sugarcane in Indonesia.</title>
        <authorList>
            <person name="Selvaraj P."/>
            <person name="Muralishankar V."/>
            <person name="Muruganantham S."/>
            <person name="Sp S."/>
            <person name="Haryani S."/>
            <person name="Lau K.J.X."/>
            <person name="Naqvi N.I."/>
        </authorList>
    </citation>
    <scope>NUCLEOTIDE SEQUENCE [LARGE SCALE GENOMIC DNA]</scope>
    <source>
        <strain evidence="1">GMP-LS</strain>
    </source>
</reference>
<sequence length="75" mass="7985">MGVTGLSLRDEELAATFGRTSMADPGRDSGSAFIPGGFNSFTIADSMAGRTLKFFNCLFRSDFAVFGASLKHVLD</sequence>